<gene>
    <name evidence="2" type="ORF">CGE01nite_18480</name>
</gene>
<comment type="caution">
    <text evidence="2">The sequence shown here is derived from an EMBL/GenBank/DDBJ whole genome shotgun (WGS) entry which is preliminary data.</text>
</comment>
<feature type="region of interest" description="Disordered" evidence="1">
    <location>
        <begin position="68"/>
        <end position="110"/>
    </location>
</feature>
<dbReference type="AlphaFoldDB" id="A0A4Y3KKR1"/>
<accession>A0A4Y3KKR1</accession>
<name>A0A4Y3KKR1_9CELL</name>
<feature type="compositionally biased region" description="Polar residues" evidence="1">
    <location>
        <begin position="100"/>
        <end position="110"/>
    </location>
</feature>
<proteinExistence type="predicted"/>
<sequence length="110" mass="11288">MAHPSTLGPTRQDAAPDEAGRGARRGGTAAADEAGPPQDPPQDGAWTSRDQVCLAAASARTDAQWTLLRTRASSGQAGAPPGAIRPPDPADTHRDPAPCTTWTTDTRGPP</sequence>
<feature type="region of interest" description="Disordered" evidence="1">
    <location>
        <begin position="1"/>
        <end position="50"/>
    </location>
</feature>
<organism evidence="2 3">
    <name type="scientific">Cellulomonas gelida</name>
    <dbReference type="NCBI Taxonomy" id="1712"/>
    <lineage>
        <taxon>Bacteria</taxon>
        <taxon>Bacillati</taxon>
        <taxon>Actinomycetota</taxon>
        <taxon>Actinomycetes</taxon>
        <taxon>Micrococcales</taxon>
        <taxon>Cellulomonadaceae</taxon>
        <taxon>Cellulomonas</taxon>
    </lineage>
</organism>
<keyword evidence="3" id="KW-1185">Reference proteome</keyword>
<evidence type="ECO:0000313" key="3">
    <source>
        <dbReference type="Proteomes" id="UP000320461"/>
    </source>
</evidence>
<evidence type="ECO:0000313" key="2">
    <source>
        <dbReference type="EMBL" id="GEA84597.1"/>
    </source>
</evidence>
<dbReference type="Proteomes" id="UP000320461">
    <property type="component" value="Unassembled WGS sequence"/>
</dbReference>
<protein>
    <submittedName>
        <fullName evidence="2">Uncharacterized protein</fullName>
    </submittedName>
</protein>
<reference evidence="2 3" key="1">
    <citation type="submission" date="2019-06" db="EMBL/GenBank/DDBJ databases">
        <title>Whole genome shotgun sequence of Cellulomonas gelida NBRC 3748.</title>
        <authorList>
            <person name="Hosoyama A."/>
            <person name="Uohara A."/>
            <person name="Ohji S."/>
            <person name="Ichikawa N."/>
        </authorList>
    </citation>
    <scope>NUCLEOTIDE SEQUENCE [LARGE SCALE GENOMIC DNA]</scope>
    <source>
        <strain evidence="2 3">NBRC 3748</strain>
    </source>
</reference>
<dbReference type="EMBL" id="BJLQ01000017">
    <property type="protein sequence ID" value="GEA84597.1"/>
    <property type="molecule type" value="Genomic_DNA"/>
</dbReference>
<feature type="compositionally biased region" description="Low complexity" evidence="1">
    <location>
        <begin position="72"/>
        <end position="82"/>
    </location>
</feature>
<feature type="compositionally biased region" description="Low complexity" evidence="1">
    <location>
        <begin position="26"/>
        <end position="35"/>
    </location>
</feature>
<evidence type="ECO:0000256" key="1">
    <source>
        <dbReference type="SAM" id="MobiDB-lite"/>
    </source>
</evidence>